<sequence length="212" mass="22044">MPHAAIRARSTGRPSGRTLTVPRQEPAGTRGYKFEARLGSQRNASEAITPGDAVAVAVAVGAGASKRGVVIVQLWNGFDPSKGQPLYEPWVVQLLEAALATPGVRYTASLAPGGLGLSAVLWADREPWSAWGPHLASFGCQANTVAGSPYYKVLIGKILGYKDDNIYGYVRAVGGGLTPAVVAQSSGHNPAPADEFRVVAMPAEAMAPPGAR</sequence>
<organism evidence="2 3">
    <name type="scientific">Tetrabaena socialis</name>
    <dbReference type="NCBI Taxonomy" id="47790"/>
    <lineage>
        <taxon>Eukaryota</taxon>
        <taxon>Viridiplantae</taxon>
        <taxon>Chlorophyta</taxon>
        <taxon>core chlorophytes</taxon>
        <taxon>Chlorophyceae</taxon>
        <taxon>CS clade</taxon>
        <taxon>Chlamydomonadales</taxon>
        <taxon>Tetrabaenaceae</taxon>
        <taxon>Tetrabaena</taxon>
    </lineage>
</organism>
<evidence type="ECO:0000313" key="2">
    <source>
        <dbReference type="EMBL" id="PNH08246.1"/>
    </source>
</evidence>
<name>A0A2J8A6T3_9CHLO</name>
<dbReference type="Proteomes" id="UP000236333">
    <property type="component" value="Unassembled WGS sequence"/>
</dbReference>
<evidence type="ECO:0000313" key="3">
    <source>
        <dbReference type="Proteomes" id="UP000236333"/>
    </source>
</evidence>
<accession>A0A2J8A6T3</accession>
<reference evidence="2 3" key="1">
    <citation type="journal article" date="2017" name="Mol. Biol. Evol.">
        <title>The 4-celled Tetrabaena socialis nuclear genome reveals the essential components for genetic control of cell number at the origin of multicellularity in the volvocine lineage.</title>
        <authorList>
            <person name="Featherston J."/>
            <person name="Arakaki Y."/>
            <person name="Hanschen E.R."/>
            <person name="Ferris P.J."/>
            <person name="Michod R.E."/>
            <person name="Olson B.J.S.C."/>
            <person name="Nozaki H."/>
            <person name="Durand P.M."/>
        </authorList>
    </citation>
    <scope>NUCLEOTIDE SEQUENCE [LARGE SCALE GENOMIC DNA]</scope>
    <source>
        <strain evidence="2 3">NIES-571</strain>
    </source>
</reference>
<dbReference type="EMBL" id="PGGS01000138">
    <property type="protein sequence ID" value="PNH08246.1"/>
    <property type="molecule type" value="Genomic_DNA"/>
</dbReference>
<protein>
    <submittedName>
        <fullName evidence="2">Uncharacterized protein</fullName>
    </submittedName>
</protein>
<comment type="caution">
    <text evidence="2">The sequence shown here is derived from an EMBL/GenBank/DDBJ whole genome shotgun (WGS) entry which is preliminary data.</text>
</comment>
<gene>
    <name evidence="2" type="ORF">TSOC_005248</name>
</gene>
<dbReference type="OrthoDB" id="513406at2759"/>
<feature type="region of interest" description="Disordered" evidence="1">
    <location>
        <begin position="1"/>
        <end position="26"/>
    </location>
</feature>
<evidence type="ECO:0000256" key="1">
    <source>
        <dbReference type="SAM" id="MobiDB-lite"/>
    </source>
</evidence>
<keyword evidence="3" id="KW-1185">Reference proteome</keyword>
<dbReference type="AlphaFoldDB" id="A0A2J8A6T3"/>
<proteinExistence type="predicted"/>